<reference evidence="2 3" key="1">
    <citation type="journal article" date="2014" name="Int. J. Syst. Evol. Microbiol.">
        <title>Complete genome sequence of Corynebacterium casei LMG S-19264T (=DSM 44701T), isolated from a smear-ripened cheese.</title>
        <authorList>
            <consortium name="US DOE Joint Genome Institute (JGI-PGF)"/>
            <person name="Walter F."/>
            <person name="Albersmeier A."/>
            <person name="Kalinowski J."/>
            <person name="Ruckert C."/>
        </authorList>
    </citation>
    <scope>NUCLEOTIDE SEQUENCE [LARGE SCALE GENOMIC DNA]</scope>
    <source>
        <strain evidence="2 3">CGMCC 1.16330</strain>
    </source>
</reference>
<evidence type="ECO:0000313" key="2">
    <source>
        <dbReference type="EMBL" id="GGG38799.1"/>
    </source>
</evidence>
<dbReference type="InterPro" id="IPR000182">
    <property type="entry name" value="GNAT_dom"/>
</dbReference>
<name>A0A8J2ZCB4_9PROT</name>
<comment type="caution">
    <text evidence="2">The sequence shown here is derived from an EMBL/GenBank/DDBJ whole genome shotgun (WGS) entry which is preliminary data.</text>
</comment>
<dbReference type="Gene3D" id="3.40.630.30">
    <property type="match status" value="1"/>
</dbReference>
<organism evidence="2 3">
    <name type="scientific">Caldovatus sediminis</name>
    <dbReference type="NCBI Taxonomy" id="2041189"/>
    <lineage>
        <taxon>Bacteria</taxon>
        <taxon>Pseudomonadati</taxon>
        <taxon>Pseudomonadota</taxon>
        <taxon>Alphaproteobacteria</taxon>
        <taxon>Acetobacterales</taxon>
        <taxon>Roseomonadaceae</taxon>
        <taxon>Caldovatus</taxon>
    </lineage>
</organism>
<dbReference type="EMBL" id="BMKS01000008">
    <property type="protein sequence ID" value="GGG38799.1"/>
    <property type="molecule type" value="Genomic_DNA"/>
</dbReference>
<dbReference type="SUPFAM" id="SSF55729">
    <property type="entry name" value="Acyl-CoA N-acyltransferases (Nat)"/>
    <property type="match status" value="1"/>
</dbReference>
<evidence type="ECO:0000259" key="1">
    <source>
        <dbReference type="Pfam" id="PF00583"/>
    </source>
</evidence>
<keyword evidence="3" id="KW-1185">Reference proteome</keyword>
<gene>
    <name evidence="2" type="ORF">GCM10010964_28010</name>
</gene>
<dbReference type="RefSeq" id="WP_229678026.1">
    <property type="nucleotide sequence ID" value="NZ_BMKS01000008.1"/>
</dbReference>
<dbReference type="AlphaFoldDB" id="A0A8J2ZCB4"/>
<dbReference type="Pfam" id="PF00583">
    <property type="entry name" value="Acetyltransf_1"/>
    <property type="match status" value="1"/>
</dbReference>
<feature type="domain" description="N-acetyltransferase" evidence="1">
    <location>
        <begin position="36"/>
        <end position="148"/>
    </location>
</feature>
<dbReference type="Proteomes" id="UP000597507">
    <property type="component" value="Unassembled WGS sequence"/>
</dbReference>
<sequence>MAAPPAPLRFELLRGAALAPWLDQVARLRIAVFREWPYLYEGDEAYERRYLATYAESPGAALVVAIAPGERVVGAATCQPMTEAAAPVREAIAGRGLDPRRFCYFGESVLLPEWRGRGAGVRFFQEREAHARGTLGLDYAAFCAVRRDPDDPRRPADYVPLDGFWRRRGYTPYPDLRCVFSWREIGQAEETPHELSFWIKPLAEGVPLP</sequence>
<evidence type="ECO:0000313" key="3">
    <source>
        <dbReference type="Proteomes" id="UP000597507"/>
    </source>
</evidence>
<proteinExistence type="predicted"/>
<dbReference type="InterPro" id="IPR016181">
    <property type="entry name" value="Acyl_CoA_acyltransferase"/>
</dbReference>
<dbReference type="GO" id="GO:0016747">
    <property type="term" value="F:acyltransferase activity, transferring groups other than amino-acyl groups"/>
    <property type="evidence" value="ECO:0007669"/>
    <property type="project" value="InterPro"/>
</dbReference>
<protein>
    <submittedName>
        <fullName evidence="2">GNAT family acetyltransferase</fullName>
    </submittedName>
</protein>
<accession>A0A8J2ZCB4</accession>